<evidence type="ECO:0000259" key="8">
    <source>
        <dbReference type="Pfam" id="PF00330"/>
    </source>
</evidence>
<dbReference type="UniPathway" id="UPA00223">
    <property type="reaction ID" value="UER00718"/>
</dbReference>
<dbReference type="AlphaFoldDB" id="A0A4P6K636"/>
<dbReference type="EC" id="4.2.1.3" evidence="7"/>
<evidence type="ECO:0000259" key="9">
    <source>
        <dbReference type="Pfam" id="PF00694"/>
    </source>
</evidence>
<dbReference type="EMBL" id="CP035758">
    <property type="protein sequence ID" value="QBD83453.1"/>
    <property type="molecule type" value="Genomic_DNA"/>
</dbReference>
<dbReference type="InterPro" id="IPR018136">
    <property type="entry name" value="Aconitase_4Fe-4S_BS"/>
</dbReference>
<feature type="domain" description="Aconitase/3-isopropylmalate dehydratase large subunit alpha/beta/alpha" evidence="8">
    <location>
        <begin position="71"/>
        <end position="553"/>
    </location>
</feature>
<dbReference type="InterPro" id="IPR001030">
    <property type="entry name" value="Acoase/IPM_deHydtase_lsu_aba"/>
</dbReference>
<evidence type="ECO:0000313" key="10">
    <source>
        <dbReference type="EMBL" id="QBD83453.1"/>
    </source>
</evidence>
<evidence type="ECO:0000256" key="7">
    <source>
        <dbReference type="RuleBase" id="RU361275"/>
    </source>
</evidence>
<keyword evidence="3" id="KW-0479">Metal-binding</keyword>
<dbReference type="GO" id="GO:0051539">
    <property type="term" value="F:4 iron, 4 sulfur cluster binding"/>
    <property type="evidence" value="ECO:0007669"/>
    <property type="project" value="UniProtKB-KW"/>
</dbReference>
<reference evidence="10 11" key="1">
    <citation type="submission" date="2019-01" db="EMBL/GenBank/DDBJ databases">
        <title>Ktedonosporobacter rubrisoli SCAWS-G2.</title>
        <authorList>
            <person name="Huang Y."/>
            <person name="Yan B."/>
        </authorList>
    </citation>
    <scope>NUCLEOTIDE SEQUENCE [LARGE SCALE GENOMIC DNA]</scope>
    <source>
        <strain evidence="10 11">SCAWS-G2</strain>
    </source>
</reference>
<keyword evidence="6 7" id="KW-0456">Lyase</keyword>
<dbReference type="PRINTS" id="PR00415">
    <property type="entry name" value="ACONITASE"/>
</dbReference>
<dbReference type="SUPFAM" id="SSF52016">
    <property type="entry name" value="LeuD/IlvD-like"/>
    <property type="match status" value="1"/>
</dbReference>
<feature type="domain" description="Aconitase A/isopropylmalate dehydratase small subunit swivel" evidence="9">
    <location>
        <begin position="686"/>
        <end position="813"/>
    </location>
</feature>
<dbReference type="NCBIfam" id="NF009520">
    <property type="entry name" value="PRK12881.1"/>
    <property type="match status" value="1"/>
</dbReference>
<dbReference type="Gene3D" id="6.10.190.10">
    <property type="match status" value="1"/>
</dbReference>
<gene>
    <name evidence="10" type="primary">acnA</name>
    <name evidence="10" type="ORF">EPA93_12535</name>
</gene>
<dbReference type="Pfam" id="PF00694">
    <property type="entry name" value="Aconitase_C"/>
    <property type="match status" value="1"/>
</dbReference>
<dbReference type="KEGG" id="kbs:EPA93_12535"/>
<dbReference type="PROSITE" id="PS00450">
    <property type="entry name" value="ACONITASE_1"/>
    <property type="match status" value="1"/>
</dbReference>
<dbReference type="CDD" id="cd01586">
    <property type="entry name" value="AcnA_IRP"/>
    <property type="match status" value="1"/>
</dbReference>
<keyword evidence="5 7" id="KW-0411">Iron-sulfur</keyword>
<accession>A0A4P6K636</accession>
<comment type="similarity">
    <text evidence="2 7">Belongs to the aconitase/IPM isomerase family.</text>
</comment>
<dbReference type="InterPro" id="IPR036008">
    <property type="entry name" value="Aconitase_4Fe-4S_dom"/>
</dbReference>
<sequence>MRATFPWMGKTVNYHRLASLEAAGLSNLRRLPFTVKILLENLLRQAAAGRATAQEVAMLARWRPGRAEHYEFPFYPGRVLLQDFTGVPAVADLAAMRDAVARLGGEPERVHPLIPVDFVIDHSLQVDAFGTPQALTHNIQREFERNKERYMLLRWAQQAFDNVRVIPPGVGIVHQINLEYLASVVQIEEPEGALWAFPDTLICTDSHTPMINGLGVLGWGVGGIEAEAVMLGQPLTLQTPTVIGIRLKGACREGVTATDLVLYITQMLRRYGVVGKFVEFTGEGVRRLSLADRATIANMSPEFGATATMFPIDAETLHYLRITGRSQEHIELVERYARAQDIFFDEQTPEPDFDDLLELDLRSIEPSMAGPNRPQDRVPLAQVPERFRSFYADSLPEKPRSIPVEIAGQQAALQDGSVVIAAITSCTNTSNPAVMIAAGLLAKKAVQRGLQVKPTIKTSLAPGSRVVREYLERSGLLAYLEALRFHVVGFGCTTCCGSSGPLPTEIADPIQEHGLIAAAVLSGNRNFEGRVHQQVRASFLASPPLVVAYALAGTLHLDLTREPLGYDQHGEAVYLRDLWPNTAEIEQVMKQFLQSEMFVKNGKTLSEGDANWQALPISSGKLFVWDCTSTYIQEPPFFQHITSNEKTLVSTLDIQQARVLVSLGDSITTDHISPVGNFAASSEAGSYLSAQGVDRRDFNTYGARRGNHEVMVRGTFGNIRLRNRLTPDREGPWTRYLPSGEVLSIYQAAERYRTARIPLLVIAGKEYGCGSSRDWAAKGPALLGVRAVLAESFERIHRSNLVGMGILPLQFLEGENQESLGLTGEESYTITGLLEQPRQQVTVQALRPGGEVFDFEAIARLDNRQEINYYQQGGILPSMLYKVLHEDEKEVTANEA</sequence>
<evidence type="ECO:0000256" key="3">
    <source>
        <dbReference type="ARBA" id="ARBA00022723"/>
    </source>
</evidence>
<dbReference type="InterPro" id="IPR006249">
    <property type="entry name" value="Aconitase/IRP2"/>
</dbReference>
<dbReference type="Pfam" id="PF00330">
    <property type="entry name" value="Aconitase"/>
    <property type="match status" value="1"/>
</dbReference>
<evidence type="ECO:0000313" key="11">
    <source>
        <dbReference type="Proteomes" id="UP000290365"/>
    </source>
</evidence>
<dbReference type="Gene3D" id="3.20.19.10">
    <property type="entry name" value="Aconitase, domain 4"/>
    <property type="match status" value="1"/>
</dbReference>
<dbReference type="InterPro" id="IPR044137">
    <property type="entry name" value="AcnA_IRP_Swivel"/>
</dbReference>
<dbReference type="Proteomes" id="UP000290365">
    <property type="component" value="Chromosome"/>
</dbReference>
<name>A0A4P6K636_KTERU</name>
<protein>
    <recommendedName>
        <fullName evidence="7">Aconitate hydratase</fullName>
        <shortName evidence="7">Aconitase</shortName>
        <ecNumber evidence="7">4.2.1.3</ecNumber>
    </recommendedName>
</protein>
<dbReference type="InterPro" id="IPR015928">
    <property type="entry name" value="Aconitase/3IPM_dehydase_swvl"/>
</dbReference>
<dbReference type="CDD" id="cd01580">
    <property type="entry name" value="AcnA_IRP_Swivel"/>
    <property type="match status" value="1"/>
</dbReference>
<dbReference type="SUPFAM" id="SSF53732">
    <property type="entry name" value="Aconitase iron-sulfur domain"/>
    <property type="match status" value="1"/>
</dbReference>
<dbReference type="Gene3D" id="3.30.499.10">
    <property type="entry name" value="Aconitase, domain 3"/>
    <property type="match status" value="2"/>
</dbReference>
<dbReference type="InterPro" id="IPR015931">
    <property type="entry name" value="Acnase/IPM_dHydase_lsu_aba_1/3"/>
</dbReference>
<dbReference type="GO" id="GO:0006099">
    <property type="term" value="P:tricarboxylic acid cycle"/>
    <property type="evidence" value="ECO:0007669"/>
    <property type="project" value="UniProtKB-UniPathway"/>
</dbReference>
<evidence type="ECO:0000256" key="1">
    <source>
        <dbReference type="ARBA" id="ARBA00001966"/>
    </source>
</evidence>
<dbReference type="GO" id="GO:0003994">
    <property type="term" value="F:aconitate hydratase activity"/>
    <property type="evidence" value="ECO:0007669"/>
    <property type="project" value="UniProtKB-EC"/>
</dbReference>
<keyword evidence="11" id="KW-1185">Reference proteome</keyword>
<evidence type="ECO:0000256" key="6">
    <source>
        <dbReference type="ARBA" id="ARBA00023239"/>
    </source>
</evidence>
<keyword evidence="7" id="KW-0004">4Fe-4S</keyword>
<dbReference type="NCBIfam" id="NF006757">
    <property type="entry name" value="PRK09277.1"/>
    <property type="match status" value="1"/>
</dbReference>
<evidence type="ECO:0000256" key="4">
    <source>
        <dbReference type="ARBA" id="ARBA00023004"/>
    </source>
</evidence>
<dbReference type="InterPro" id="IPR000573">
    <property type="entry name" value="AconitaseA/IPMdHydase_ssu_swvl"/>
</dbReference>
<dbReference type="GO" id="GO:0046872">
    <property type="term" value="F:metal ion binding"/>
    <property type="evidence" value="ECO:0007669"/>
    <property type="project" value="UniProtKB-KW"/>
</dbReference>
<organism evidence="10 11">
    <name type="scientific">Ktedonosporobacter rubrisoli</name>
    <dbReference type="NCBI Taxonomy" id="2509675"/>
    <lineage>
        <taxon>Bacteria</taxon>
        <taxon>Bacillati</taxon>
        <taxon>Chloroflexota</taxon>
        <taxon>Ktedonobacteria</taxon>
        <taxon>Ktedonobacterales</taxon>
        <taxon>Ktedonosporobacteraceae</taxon>
        <taxon>Ktedonosporobacter</taxon>
    </lineage>
</organism>
<keyword evidence="4 7" id="KW-0408">Iron</keyword>
<comment type="catalytic activity">
    <reaction evidence="7">
        <text>citrate = D-threo-isocitrate</text>
        <dbReference type="Rhea" id="RHEA:10336"/>
        <dbReference type="ChEBI" id="CHEBI:15562"/>
        <dbReference type="ChEBI" id="CHEBI:16947"/>
        <dbReference type="EC" id="4.2.1.3"/>
    </reaction>
</comment>
<comment type="cofactor">
    <cofactor evidence="1">
        <name>[4Fe-4S] cluster</name>
        <dbReference type="ChEBI" id="CHEBI:49883"/>
    </cofactor>
</comment>
<dbReference type="FunFam" id="3.20.19.10:FF:000001">
    <property type="entry name" value="Aconitate hydratase"/>
    <property type="match status" value="1"/>
</dbReference>
<dbReference type="NCBIfam" id="TIGR01341">
    <property type="entry name" value="aconitase_1"/>
    <property type="match status" value="1"/>
</dbReference>
<dbReference type="PANTHER" id="PTHR11670">
    <property type="entry name" value="ACONITASE/IRON-RESPONSIVE ELEMENT FAMILY MEMBER"/>
    <property type="match status" value="1"/>
</dbReference>
<proteinExistence type="inferred from homology"/>
<comment type="function">
    <text evidence="7">Catalyzes the isomerization of citrate to isocitrate via cis-aconitate.</text>
</comment>
<evidence type="ECO:0000256" key="2">
    <source>
        <dbReference type="ARBA" id="ARBA00007185"/>
    </source>
</evidence>
<evidence type="ECO:0000256" key="5">
    <source>
        <dbReference type="ARBA" id="ARBA00023014"/>
    </source>
</evidence>
<dbReference type="OrthoDB" id="9764318at2"/>